<keyword evidence="1" id="KW-0175">Coiled coil</keyword>
<evidence type="ECO:0000256" key="1">
    <source>
        <dbReference type="SAM" id="Coils"/>
    </source>
</evidence>
<dbReference type="InterPro" id="IPR030392">
    <property type="entry name" value="S74_ICA"/>
</dbReference>
<dbReference type="AlphaFoldDB" id="A0A2P8GEY1"/>
<dbReference type="InterPro" id="IPR008640">
    <property type="entry name" value="Adhesin_Head_dom"/>
</dbReference>
<feature type="domain" description="Peptidase S74" evidence="2">
    <location>
        <begin position="228"/>
        <end position="321"/>
    </location>
</feature>
<comment type="caution">
    <text evidence="3">The sequence shown here is derived from an EMBL/GenBank/DDBJ whole genome shotgun (WGS) entry which is preliminary data.</text>
</comment>
<dbReference type="EMBL" id="PYAS01000002">
    <property type="protein sequence ID" value="PSL32537.1"/>
    <property type="molecule type" value="Genomic_DNA"/>
</dbReference>
<evidence type="ECO:0000313" key="3">
    <source>
        <dbReference type="EMBL" id="PSL32537.1"/>
    </source>
</evidence>
<dbReference type="PROSITE" id="PS51688">
    <property type="entry name" value="ICA"/>
    <property type="match status" value="1"/>
</dbReference>
<dbReference type="CDD" id="cd12820">
    <property type="entry name" value="LbR_YadA-like"/>
    <property type="match status" value="1"/>
</dbReference>
<reference evidence="3 4" key="1">
    <citation type="submission" date="2018-03" db="EMBL/GenBank/DDBJ databases">
        <title>Genomic Encyclopedia of Archaeal and Bacterial Type Strains, Phase II (KMG-II): from individual species to whole genera.</title>
        <authorList>
            <person name="Goeker M."/>
        </authorList>
    </citation>
    <scope>NUCLEOTIDE SEQUENCE [LARGE SCALE GENOMIC DNA]</scope>
    <source>
        <strain evidence="3 4">DSM 29057</strain>
    </source>
</reference>
<evidence type="ECO:0000313" key="4">
    <source>
        <dbReference type="Proteomes" id="UP000241964"/>
    </source>
</evidence>
<dbReference type="Proteomes" id="UP000241964">
    <property type="component" value="Unassembled WGS sequence"/>
</dbReference>
<sequence>MENLNTANFQLGMRLKSLNHLAALIVLLLISLQVQAQVGIGLTQPKAFLNVAAGKTVLFGADTAGVKSPIPNSSRTIPKMIWYGSKGAFRAGGISNDENNYTRWDNANTGWYSFASGAMTKASGDYSTAMGFGPQASGESSTALGYFTTASGNKSTAMGSSVIANHRGSFVIGDDSNCLGCTYNTTAINQMMMHFAGGYMLYTSSARQENSPVGAQLLPNANAWSVISDSTRKENFRTTDGALFLKKISGMRLGSWNYKGQDAKRYRHYGPMAQDFFAAFGHDGLGTIGEDKSINQADFDGVNLIAIQALIKEVEALKAENKSLKLAEASMKAETQSLKEKMEQFEKQLSTLMTAGTVSTISK</sequence>
<protein>
    <submittedName>
        <fullName evidence="3">Trimeric autotransporter adhesin</fullName>
    </submittedName>
</protein>
<accession>A0A2P8GEY1</accession>
<feature type="coiled-coil region" evidence="1">
    <location>
        <begin position="307"/>
        <end position="355"/>
    </location>
</feature>
<dbReference type="Gene3D" id="2.150.10.10">
    <property type="entry name" value="Serralysin-like metalloprotease, C-terminal"/>
    <property type="match status" value="1"/>
</dbReference>
<proteinExistence type="predicted"/>
<gene>
    <name evidence="3" type="ORF">CLV60_102255</name>
</gene>
<evidence type="ECO:0000259" key="2">
    <source>
        <dbReference type="PROSITE" id="PS51688"/>
    </source>
</evidence>
<dbReference type="InterPro" id="IPR011049">
    <property type="entry name" value="Serralysin-like_metalloprot_C"/>
</dbReference>
<dbReference type="GO" id="GO:0019867">
    <property type="term" value="C:outer membrane"/>
    <property type="evidence" value="ECO:0007669"/>
    <property type="project" value="InterPro"/>
</dbReference>
<keyword evidence="4" id="KW-1185">Reference proteome</keyword>
<dbReference type="SUPFAM" id="SSF101967">
    <property type="entry name" value="Adhesin YadA, collagen-binding domain"/>
    <property type="match status" value="1"/>
</dbReference>
<name>A0A2P8GEY1_9BACT</name>
<dbReference type="Pfam" id="PF05658">
    <property type="entry name" value="YadA_head"/>
    <property type="match status" value="2"/>
</dbReference>
<organism evidence="3 4">
    <name type="scientific">Dyadobacter jiangsuensis</name>
    <dbReference type="NCBI Taxonomy" id="1591085"/>
    <lineage>
        <taxon>Bacteria</taxon>
        <taxon>Pseudomonadati</taxon>
        <taxon>Bacteroidota</taxon>
        <taxon>Cytophagia</taxon>
        <taxon>Cytophagales</taxon>
        <taxon>Spirosomataceae</taxon>
        <taxon>Dyadobacter</taxon>
    </lineage>
</organism>
<dbReference type="Pfam" id="PF13884">
    <property type="entry name" value="Peptidase_S74"/>
    <property type="match status" value="1"/>
</dbReference>